<dbReference type="AlphaFoldDB" id="A0A8T2NES9"/>
<reference evidence="9" key="1">
    <citation type="thesis" date="2021" institute="BYU ScholarsArchive" country="Provo, UT, USA">
        <title>Applications of and Algorithms for Genome Assembly and Genomic Analyses with an Emphasis on Marine Teleosts.</title>
        <authorList>
            <person name="Pickett B.D."/>
        </authorList>
    </citation>
    <scope>NUCLEOTIDE SEQUENCE</scope>
    <source>
        <strain evidence="9">HI-2016</strain>
    </source>
</reference>
<dbReference type="Proteomes" id="UP000824540">
    <property type="component" value="Unassembled WGS sequence"/>
</dbReference>
<evidence type="ECO:0000313" key="10">
    <source>
        <dbReference type="Proteomes" id="UP000824540"/>
    </source>
</evidence>
<name>A0A8T2NES9_9TELE</name>
<keyword evidence="10" id="KW-1185">Reference proteome</keyword>
<evidence type="ECO:0000259" key="7">
    <source>
        <dbReference type="Pfam" id="PF22930"/>
    </source>
</evidence>
<dbReference type="Pfam" id="PF22930">
    <property type="entry name" value="PDXDC1-like_cen"/>
    <property type="match status" value="1"/>
</dbReference>
<evidence type="ECO:0000313" key="9">
    <source>
        <dbReference type="EMBL" id="KAG9334977.1"/>
    </source>
</evidence>
<evidence type="ECO:0000256" key="5">
    <source>
        <dbReference type="ARBA" id="ARBA00023239"/>
    </source>
</evidence>
<comment type="cofactor">
    <cofactor evidence="1">
        <name>pyridoxal 5'-phosphate</name>
        <dbReference type="ChEBI" id="CHEBI:597326"/>
    </cofactor>
</comment>
<accession>A0A8T2NES9</accession>
<protein>
    <submittedName>
        <fullName evidence="9">Uncharacterized protein</fullName>
    </submittedName>
</protein>
<sequence>MCLFRRSVHQVEDEINSPVVVFRFSQDASEASSTGSVQGYYGGDREVQDALNRWLLTCGFPPPQLGERLSQLVPASGVDVVELEDEGTCVRFNPLMTAAVQGTQEADVDALVQKLGEMVPLLSSTLRLRQDFREETIMVNSRESRGTGLSGACGVEGPLGYMPCSEELDDSKRQSETEKINSSLLKKLQELEADLSFSTGPEFGQEKNCIFVGMATEDLDVAELVDTIAAMGREIEESGKGVLRQIPVVGSVLNWFSPVQSSVKGRTFSLAAGSLDSTETTYSMKVQTVRGTPPATPTSSAGENGAQRFEKSFHILQLNGALILPEALVAGLPGGWSRPDRSPAWTHRHCKSISAGSPAYANSSMQITQNPSLPASLLPPLAASQKLFRRTGANSDMVSETSSVGQPEEVDRREVEYMAAEEVAPEPSQEPVPGSGPEAPQQEQTPLGEGVQSEAGQREPEAEGTEELSIR</sequence>
<evidence type="ECO:0000256" key="2">
    <source>
        <dbReference type="ARBA" id="ARBA00009533"/>
    </source>
</evidence>
<dbReference type="OrthoDB" id="2161780at2759"/>
<feature type="compositionally biased region" description="Acidic residues" evidence="6">
    <location>
        <begin position="462"/>
        <end position="471"/>
    </location>
</feature>
<evidence type="ECO:0000256" key="4">
    <source>
        <dbReference type="ARBA" id="ARBA00022898"/>
    </source>
</evidence>
<proteinExistence type="inferred from homology"/>
<dbReference type="EMBL" id="JAFBMS010000132">
    <property type="protein sequence ID" value="KAG9334977.1"/>
    <property type="molecule type" value="Genomic_DNA"/>
</dbReference>
<feature type="region of interest" description="Disordered" evidence="6">
    <location>
        <begin position="392"/>
        <end position="471"/>
    </location>
</feature>
<evidence type="ECO:0000256" key="6">
    <source>
        <dbReference type="SAM" id="MobiDB-lite"/>
    </source>
</evidence>
<feature type="domain" description="PDXDC1/PDXD2 second" evidence="7">
    <location>
        <begin position="17"/>
        <end position="126"/>
    </location>
</feature>
<evidence type="ECO:0000256" key="1">
    <source>
        <dbReference type="ARBA" id="ARBA00001933"/>
    </source>
</evidence>
<dbReference type="PANTHER" id="PTHR42735:SF1">
    <property type="entry name" value="PYRIDOXAL-DEPENDENT DECARBOXYLASE DOMAIN-CONTAINING PROTEIN 1-RELATED"/>
    <property type="match status" value="1"/>
</dbReference>
<evidence type="ECO:0000256" key="3">
    <source>
        <dbReference type="ARBA" id="ARBA00022793"/>
    </source>
</evidence>
<comment type="caution">
    <text evidence="9">The sequence shown here is derived from an EMBL/GenBank/DDBJ whole genome shotgun (WGS) entry which is preliminary data.</text>
</comment>
<feature type="domain" description="PDXDC1-like third" evidence="8">
    <location>
        <begin position="160"/>
        <end position="240"/>
    </location>
</feature>
<dbReference type="Pfam" id="PF22937">
    <property type="entry name" value="PDXDC1-like_cen2"/>
    <property type="match status" value="1"/>
</dbReference>
<keyword evidence="5" id="KW-0456">Lyase</keyword>
<comment type="similarity">
    <text evidence="2">Belongs to the group II decarboxylase family.</text>
</comment>
<gene>
    <name evidence="9" type="ORF">JZ751_006200</name>
</gene>
<dbReference type="GO" id="GO:0016831">
    <property type="term" value="F:carboxy-lyase activity"/>
    <property type="evidence" value="ECO:0007669"/>
    <property type="project" value="UniProtKB-KW"/>
</dbReference>
<dbReference type="PANTHER" id="PTHR42735">
    <property type="match status" value="1"/>
</dbReference>
<organism evidence="9 10">
    <name type="scientific">Albula glossodonta</name>
    <name type="common">roundjaw bonefish</name>
    <dbReference type="NCBI Taxonomy" id="121402"/>
    <lineage>
        <taxon>Eukaryota</taxon>
        <taxon>Metazoa</taxon>
        <taxon>Chordata</taxon>
        <taxon>Craniata</taxon>
        <taxon>Vertebrata</taxon>
        <taxon>Euteleostomi</taxon>
        <taxon>Actinopterygii</taxon>
        <taxon>Neopterygii</taxon>
        <taxon>Teleostei</taxon>
        <taxon>Albuliformes</taxon>
        <taxon>Albulidae</taxon>
        <taxon>Albula</taxon>
    </lineage>
</organism>
<evidence type="ECO:0000259" key="8">
    <source>
        <dbReference type="Pfam" id="PF22937"/>
    </source>
</evidence>
<dbReference type="InterPro" id="IPR055103">
    <property type="entry name" value="PDXDC1-like_2nd"/>
</dbReference>
<dbReference type="InterPro" id="IPR050477">
    <property type="entry name" value="GrpII_AminoAcid_Decarb"/>
</dbReference>
<keyword evidence="3" id="KW-0210">Decarboxylase</keyword>
<keyword evidence="4" id="KW-0663">Pyridoxal phosphate</keyword>
<feature type="compositionally biased region" description="Polar residues" evidence="6">
    <location>
        <begin position="392"/>
        <end position="405"/>
    </location>
</feature>
<dbReference type="InterPro" id="IPR055102">
    <property type="entry name" value="PDXDC1-like_3rd"/>
</dbReference>